<dbReference type="AlphaFoldDB" id="A0A5J5C0W4"/>
<sequence length="267" mass="29044">MLGSGGDVSDPSVAVVSKAPAIMAPRIPRPSVVENKGVLHYTFCNSNRHIEDTCFKKHWFPEWYLERRKKLKVERAARRLSHTKTADGGVGVAAVAVSQFRATTPVLGNAGPILSLVSQLSLFDSLEDAGNLKRVLITSDVRDPGWIIDSSATNHTTYAKSLFQYVTTPHKNIVVTTNGETTHMTGARSIALTPSLSLHHTLLVPALSNHLLSGEVSTLEEPTWFEVALREGEGRVHNTYIEEDRLGNSATPSQAEPPIKCNGSNLS</sequence>
<evidence type="ECO:0000313" key="3">
    <source>
        <dbReference type="EMBL" id="KAA8547061.1"/>
    </source>
</evidence>
<dbReference type="Proteomes" id="UP000325577">
    <property type="component" value="Linkage Group LG1"/>
</dbReference>
<organism evidence="3 4">
    <name type="scientific">Nyssa sinensis</name>
    <dbReference type="NCBI Taxonomy" id="561372"/>
    <lineage>
        <taxon>Eukaryota</taxon>
        <taxon>Viridiplantae</taxon>
        <taxon>Streptophyta</taxon>
        <taxon>Embryophyta</taxon>
        <taxon>Tracheophyta</taxon>
        <taxon>Spermatophyta</taxon>
        <taxon>Magnoliopsida</taxon>
        <taxon>eudicotyledons</taxon>
        <taxon>Gunneridae</taxon>
        <taxon>Pentapetalae</taxon>
        <taxon>asterids</taxon>
        <taxon>Cornales</taxon>
        <taxon>Nyssaceae</taxon>
        <taxon>Nyssa</taxon>
    </lineage>
</organism>
<dbReference type="EMBL" id="CM018032">
    <property type="protein sequence ID" value="KAA8547061.1"/>
    <property type="molecule type" value="Genomic_DNA"/>
</dbReference>
<reference evidence="3 4" key="1">
    <citation type="submission" date="2019-09" db="EMBL/GenBank/DDBJ databases">
        <title>A chromosome-level genome assembly of the Chinese tupelo Nyssa sinensis.</title>
        <authorList>
            <person name="Yang X."/>
            <person name="Kang M."/>
            <person name="Yang Y."/>
            <person name="Xiong H."/>
            <person name="Wang M."/>
            <person name="Zhang Z."/>
            <person name="Wang Z."/>
            <person name="Wu H."/>
            <person name="Ma T."/>
            <person name="Liu J."/>
            <person name="Xi Z."/>
        </authorList>
    </citation>
    <scope>NUCLEOTIDE SEQUENCE [LARGE SCALE GENOMIC DNA]</scope>
    <source>
        <strain evidence="3">J267</strain>
        <tissue evidence="3">Leaf</tissue>
    </source>
</reference>
<protein>
    <recommendedName>
        <fullName evidence="2">Retrovirus-related Pol polyprotein from transposon TNT 1-94-like beta-barrel domain-containing protein</fullName>
    </recommendedName>
</protein>
<keyword evidence="4" id="KW-1185">Reference proteome</keyword>
<accession>A0A5J5C0W4</accession>
<feature type="region of interest" description="Disordered" evidence="1">
    <location>
        <begin position="244"/>
        <end position="267"/>
    </location>
</feature>
<feature type="domain" description="Retrovirus-related Pol polyprotein from transposon TNT 1-94-like beta-barrel" evidence="2">
    <location>
        <begin position="146"/>
        <end position="215"/>
    </location>
</feature>
<evidence type="ECO:0000259" key="2">
    <source>
        <dbReference type="Pfam" id="PF22936"/>
    </source>
</evidence>
<evidence type="ECO:0000313" key="4">
    <source>
        <dbReference type="Proteomes" id="UP000325577"/>
    </source>
</evidence>
<name>A0A5J5C0W4_9ASTE</name>
<dbReference type="InterPro" id="IPR054722">
    <property type="entry name" value="PolX-like_BBD"/>
</dbReference>
<proteinExistence type="predicted"/>
<evidence type="ECO:0000256" key="1">
    <source>
        <dbReference type="SAM" id="MobiDB-lite"/>
    </source>
</evidence>
<gene>
    <name evidence="3" type="ORF">F0562_003490</name>
</gene>
<dbReference type="Pfam" id="PF22936">
    <property type="entry name" value="Pol_BBD"/>
    <property type="match status" value="1"/>
</dbReference>